<evidence type="ECO:0000313" key="2">
    <source>
        <dbReference type="EMBL" id="MQM21905.1"/>
    </source>
</evidence>
<sequence>MTAECAQMRGMQQTIQELTRALLQDAQGGGGKHGAGELHHNFRCLNPPKFSDTTDLDEAEHWLKETKRIFRVMQCAYITQLAPLDIQTYAEMVKKAQLLEDATDFTHRIKGKFVKKELTPGLTTAKPSIGKKHPFSITEGPSQEKKPRVFVPTTPTKSNCKHCDKPGHTTDECWRKVGARLRCGSREHRILECPMMKEHERLGNQLIKGQQGLARKKIHVQTEGVDAPPHLALMGLLQGLGDEIRLLPKRLQQSKSSGEAHFEALTSALTMGFSRIENLICSTSMAQDQATFGTDAEKCFSTPPSLTSVPAYGNASVSVMIVEHGFIAPDPVSAVPTTALISLRSLIMNIKCRDDRQPGMYDQSPFRRLDKAPKKQTAYERKKGKKAMSKLHKFYKEWTCKSEASERQTTLVEAFLAEEGYADHKCIFFNMEYMHTLPL</sequence>
<dbReference type="Proteomes" id="UP000652761">
    <property type="component" value="Unassembled WGS sequence"/>
</dbReference>
<protein>
    <recommendedName>
        <fullName evidence="4">CCHC-type domain-containing protein</fullName>
    </recommendedName>
</protein>
<organism evidence="2 3">
    <name type="scientific">Colocasia esculenta</name>
    <name type="common">Wild taro</name>
    <name type="synonym">Arum esculentum</name>
    <dbReference type="NCBI Taxonomy" id="4460"/>
    <lineage>
        <taxon>Eukaryota</taxon>
        <taxon>Viridiplantae</taxon>
        <taxon>Streptophyta</taxon>
        <taxon>Embryophyta</taxon>
        <taxon>Tracheophyta</taxon>
        <taxon>Spermatophyta</taxon>
        <taxon>Magnoliopsida</taxon>
        <taxon>Liliopsida</taxon>
        <taxon>Araceae</taxon>
        <taxon>Aroideae</taxon>
        <taxon>Colocasieae</taxon>
        <taxon>Colocasia</taxon>
    </lineage>
</organism>
<evidence type="ECO:0000313" key="3">
    <source>
        <dbReference type="Proteomes" id="UP000652761"/>
    </source>
</evidence>
<dbReference type="SUPFAM" id="SSF57756">
    <property type="entry name" value="Retrovirus zinc finger-like domains"/>
    <property type="match status" value="1"/>
</dbReference>
<name>A0A843XSR2_COLES</name>
<evidence type="ECO:0000256" key="1">
    <source>
        <dbReference type="SAM" id="MobiDB-lite"/>
    </source>
</evidence>
<dbReference type="EMBL" id="NMUH01011773">
    <property type="protein sequence ID" value="MQM21905.1"/>
    <property type="molecule type" value="Genomic_DNA"/>
</dbReference>
<dbReference type="OrthoDB" id="786614at2759"/>
<reference evidence="2" key="1">
    <citation type="submission" date="2017-07" db="EMBL/GenBank/DDBJ databases">
        <title>Taro Niue Genome Assembly and Annotation.</title>
        <authorList>
            <person name="Atibalentja N."/>
            <person name="Keating K."/>
            <person name="Fields C.J."/>
        </authorList>
    </citation>
    <scope>NUCLEOTIDE SEQUENCE</scope>
    <source>
        <strain evidence="2">Niue_2</strain>
        <tissue evidence="2">Leaf</tissue>
    </source>
</reference>
<evidence type="ECO:0008006" key="4">
    <source>
        <dbReference type="Google" id="ProtNLM"/>
    </source>
</evidence>
<dbReference type="InterPro" id="IPR036875">
    <property type="entry name" value="Znf_CCHC_sf"/>
</dbReference>
<proteinExistence type="predicted"/>
<comment type="caution">
    <text evidence="2">The sequence shown here is derived from an EMBL/GenBank/DDBJ whole genome shotgun (WGS) entry which is preliminary data.</text>
</comment>
<accession>A0A843XSR2</accession>
<dbReference type="GO" id="GO:0008270">
    <property type="term" value="F:zinc ion binding"/>
    <property type="evidence" value="ECO:0007669"/>
    <property type="project" value="InterPro"/>
</dbReference>
<keyword evidence="3" id="KW-1185">Reference proteome</keyword>
<feature type="region of interest" description="Disordered" evidence="1">
    <location>
        <begin position="124"/>
        <end position="162"/>
    </location>
</feature>
<dbReference type="GO" id="GO:0003676">
    <property type="term" value="F:nucleic acid binding"/>
    <property type="evidence" value="ECO:0007669"/>
    <property type="project" value="InterPro"/>
</dbReference>
<dbReference type="AlphaFoldDB" id="A0A843XSR2"/>
<gene>
    <name evidence="2" type="ORF">Taro_054952</name>
</gene>